<organism evidence="2">
    <name type="scientific">Zea mays</name>
    <name type="common">Maize</name>
    <dbReference type="NCBI Taxonomy" id="4577"/>
    <lineage>
        <taxon>Eukaryota</taxon>
        <taxon>Viridiplantae</taxon>
        <taxon>Streptophyta</taxon>
        <taxon>Embryophyta</taxon>
        <taxon>Tracheophyta</taxon>
        <taxon>Spermatophyta</taxon>
        <taxon>Magnoliopsida</taxon>
        <taxon>Liliopsida</taxon>
        <taxon>Poales</taxon>
        <taxon>Poaceae</taxon>
        <taxon>PACMAD clade</taxon>
        <taxon>Panicoideae</taxon>
        <taxon>Andropogonodae</taxon>
        <taxon>Andropogoneae</taxon>
        <taxon>Tripsacinae</taxon>
        <taxon>Zea</taxon>
    </lineage>
</organism>
<keyword evidence="2" id="KW-0503">Monooxygenase</keyword>
<evidence type="ECO:0000256" key="1">
    <source>
        <dbReference type="SAM" id="MobiDB-lite"/>
    </source>
</evidence>
<feature type="compositionally biased region" description="Basic and acidic residues" evidence="1">
    <location>
        <begin position="157"/>
        <end position="167"/>
    </location>
</feature>
<feature type="compositionally biased region" description="Low complexity" evidence="1">
    <location>
        <begin position="79"/>
        <end position="92"/>
    </location>
</feature>
<sequence length="192" mass="21274">EGRDQPRQRPLHRREHQRRSDRDDAVVDRVGHRGAGEPPGHPVQAPGGAGLGPGRRRRARDGAGPRAPPLPPGRRQGDAAPAHGHPAAGPAHEPQRRQARRLRHPRRVQDPRQRLVPRQRPQEVGAPRRVPPRALPGGGQVRGGPRQRLPLRPVRGRPPELPRDHPRAAHHRQAPQGLEITCTRLPPHQALL</sequence>
<gene>
    <name evidence="2" type="ORF">ZEAMMB73_Zm00001d037849</name>
</gene>
<keyword evidence="2" id="KW-0560">Oxidoreductase</keyword>
<feature type="non-terminal residue" evidence="2">
    <location>
        <position position="1"/>
    </location>
</feature>
<protein>
    <submittedName>
        <fullName evidence="2">Trans-cinnamate 4-monooxygenase</fullName>
    </submittedName>
</protein>
<reference evidence="2" key="1">
    <citation type="submission" date="2015-12" db="EMBL/GenBank/DDBJ databases">
        <title>Update maize B73 reference genome by single molecule sequencing technologies.</title>
        <authorList>
            <consortium name="Maize Genome Sequencing Project"/>
            <person name="Ware D."/>
        </authorList>
    </citation>
    <scope>NUCLEOTIDE SEQUENCE</scope>
    <source>
        <tissue evidence="2">Seedling</tissue>
    </source>
</reference>
<feature type="compositionally biased region" description="Basic and acidic residues" evidence="1">
    <location>
        <begin position="18"/>
        <end position="35"/>
    </location>
</feature>
<dbReference type="AlphaFoldDB" id="A0A1D6M128"/>
<evidence type="ECO:0000313" key="2">
    <source>
        <dbReference type="EMBL" id="AQK84977.1"/>
    </source>
</evidence>
<feature type="compositionally biased region" description="Low complexity" evidence="1">
    <location>
        <begin position="143"/>
        <end position="153"/>
    </location>
</feature>
<feature type="region of interest" description="Disordered" evidence="1">
    <location>
        <begin position="1"/>
        <end position="178"/>
    </location>
</feature>
<dbReference type="GO" id="GO:0004497">
    <property type="term" value="F:monooxygenase activity"/>
    <property type="evidence" value="ECO:0007669"/>
    <property type="project" value="UniProtKB-KW"/>
</dbReference>
<proteinExistence type="predicted"/>
<accession>A0A1D6M128</accession>
<feature type="compositionally biased region" description="Basic residues" evidence="1">
    <location>
        <begin position="97"/>
        <end position="106"/>
    </location>
</feature>
<name>A0A1D6M128_MAIZE</name>
<dbReference type="EMBL" id="CM000782">
    <property type="protein sequence ID" value="AQK84977.1"/>
    <property type="molecule type" value="Genomic_DNA"/>
</dbReference>